<gene>
    <name evidence="1" type="ORF">HPB52_011484</name>
</gene>
<protein>
    <submittedName>
        <fullName evidence="1">Uncharacterized protein</fullName>
    </submittedName>
</protein>
<dbReference type="Proteomes" id="UP000821837">
    <property type="component" value="Unassembled WGS sequence"/>
</dbReference>
<keyword evidence="2" id="KW-1185">Reference proteome</keyword>
<dbReference type="AlphaFoldDB" id="A0A9D4SWK1"/>
<proteinExistence type="predicted"/>
<organism evidence="1 2">
    <name type="scientific">Rhipicephalus sanguineus</name>
    <name type="common">Brown dog tick</name>
    <name type="synonym">Ixodes sanguineus</name>
    <dbReference type="NCBI Taxonomy" id="34632"/>
    <lineage>
        <taxon>Eukaryota</taxon>
        <taxon>Metazoa</taxon>
        <taxon>Ecdysozoa</taxon>
        <taxon>Arthropoda</taxon>
        <taxon>Chelicerata</taxon>
        <taxon>Arachnida</taxon>
        <taxon>Acari</taxon>
        <taxon>Parasitiformes</taxon>
        <taxon>Ixodida</taxon>
        <taxon>Ixodoidea</taxon>
        <taxon>Ixodidae</taxon>
        <taxon>Rhipicephalinae</taxon>
        <taxon>Rhipicephalus</taxon>
        <taxon>Rhipicephalus</taxon>
    </lineage>
</organism>
<reference evidence="1" key="2">
    <citation type="submission" date="2021-09" db="EMBL/GenBank/DDBJ databases">
        <authorList>
            <person name="Jia N."/>
            <person name="Wang J."/>
            <person name="Shi W."/>
            <person name="Du L."/>
            <person name="Sun Y."/>
            <person name="Zhan W."/>
            <person name="Jiang J."/>
            <person name="Wang Q."/>
            <person name="Zhang B."/>
            <person name="Ji P."/>
            <person name="Sakyi L.B."/>
            <person name="Cui X."/>
            <person name="Yuan T."/>
            <person name="Jiang B."/>
            <person name="Yang W."/>
            <person name="Lam T.T.-Y."/>
            <person name="Chang Q."/>
            <person name="Ding S."/>
            <person name="Wang X."/>
            <person name="Zhu J."/>
            <person name="Ruan X."/>
            <person name="Zhao L."/>
            <person name="Wei J."/>
            <person name="Que T."/>
            <person name="Du C."/>
            <person name="Cheng J."/>
            <person name="Dai P."/>
            <person name="Han X."/>
            <person name="Huang E."/>
            <person name="Gao Y."/>
            <person name="Liu J."/>
            <person name="Shao H."/>
            <person name="Ye R."/>
            <person name="Li L."/>
            <person name="Wei W."/>
            <person name="Wang X."/>
            <person name="Wang C."/>
            <person name="Huo Q."/>
            <person name="Li W."/>
            <person name="Guo W."/>
            <person name="Chen H."/>
            <person name="Chen S."/>
            <person name="Zhou L."/>
            <person name="Zhou L."/>
            <person name="Ni X."/>
            <person name="Tian J."/>
            <person name="Zhou Y."/>
            <person name="Sheng Y."/>
            <person name="Liu T."/>
            <person name="Pan Y."/>
            <person name="Xia L."/>
            <person name="Li J."/>
            <person name="Zhao F."/>
            <person name="Cao W."/>
        </authorList>
    </citation>
    <scope>NUCLEOTIDE SEQUENCE</scope>
    <source>
        <strain evidence="1">Rsan-2018</strain>
        <tissue evidence="1">Larvae</tissue>
    </source>
</reference>
<sequence>MGPSPDGAGTVPGWVRDLEREPGPRLVPAWVLDSERALDLDREPELGLEAARPPFPPRLALDLERPLVADSW</sequence>
<name>A0A9D4SWK1_RHISA</name>
<comment type="caution">
    <text evidence="1">The sequence shown here is derived from an EMBL/GenBank/DDBJ whole genome shotgun (WGS) entry which is preliminary data.</text>
</comment>
<accession>A0A9D4SWK1</accession>
<evidence type="ECO:0000313" key="1">
    <source>
        <dbReference type="EMBL" id="KAH7956662.1"/>
    </source>
</evidence>
<dbReference type="EMBL" id="JABSTV010001250">
    <property type="protein sequence ID" value="KAH7956662.1"/>
    <property type="molecule type" value="Genomic_DNA"/>
</dbReference>
<evidence type="ECO:0000313" key="2">
    <source>
        <dbReference type="Proteomes" id="UP000821837"/>
    </source>
</evidence>
<reference evidence="1" key="1">
    <citation type="journal article" date="2020" name="Cell">
        <title>Large-Scale Comparative Analyses of Tick Genomes Elucidate Their Genetic Diversity and Vector Capacities.</title>
        <authorList>
            <consortium name="Tick Genome and Microbiome Consortium (TIGMIC)"/>
            <person name="Jia N."/>
            <person name="Wang J."/>
            <person name="Shi W."/>
            <person name="Du L."/>
            <person name="Sun Y."/>
            <person name="Zhan W."/>
            <person name="Jiang J.F."/>
            <person name="Wang Q."/>
            <person name="Zhang B."/>
            <person name="Ji P."/>
            <person name="Bell-Sakyi L."/>
            <person name="Cui X.M."/>
            <person name="Yuan T.T."/>
            <person name="Jiang B.G."/>
            <person name="Yang W.F."/>
            <person name="Lam T.T."/>
            <person name="Chang Q.C."/>
            <person name="Ding S.J."/>
            <person name="Wang X.J."/>
            <person name="Zhu J.G."/>
            <person name="Ruan X.D."/>
            <person name="Zhao L."/>
            <person name="Wei J.T."/>
            <person name="Ye R.Z."/>
            <person name="Que T.C."/>
            <person name="Du C.H."/>
            <person name="Zhou Y.H."/>
            <person name="Cheng J.X."/>
            <person name="Dai P.F."/>
            <person name="Guo W.B."/>
            <person name="Han X.H."/>
            <person name="Huang E.J."/>
            <person name="Li L.F."/>
            <person name="Wei W."/>
            <person name="Gao Y.C."/>
            <person name="Liu J.Z."/>
            <person name="Shao H.Z."/>
            <person name="Wang X."/>
            <person name="Wang C.C."/>
            <person name="Yang T.C."/>
            <person name="Huo Q.B."/>
            <person name="Li W."/>
            <person name="Chen H.Y."/>
            <person name="Chen S.E."/>
            <person name="Zhou L.G."/>
            <person name="Ni X.B."/>
            <person name="Tian J.H."/>
            <person name="Sheng Y."/>
            <person name="Liu T."/>
            <person name="Pan Y.S."/>
            <person name="Xia L.Y."/>
            <person name="Li J."/>
            <person name="Zhao F."/>
            <person name="Cao W.C."/>
        </authorList>
    </citation>
    <scope>NUCLEOTIDE SEQUENCE</scope>
    <source>
        <strain evidence="1">Rsan-2018</strain>
    </source>
</reference>